<keyword evidence="2" id="KW-1185">Reference proteome</keyword>
<organism evidence="1 2">
    <name type="scientific">Phreatobacter aquaticus</name>
    <dbReference type="NCBI Taxonomy" id="2570229"/>
    <lineage>
        <taxon>Bacteria</taxon>
        <taxon>Pseudomonadati</taxon>
        <taxon>Pseudomonadota</taxon>
        <taxon>Alphaproteobacteria</taxon>
        <taxon>Hyphomicrobiales</taxon>
        <taxon>Phreatobacteraceae</taxon>
        <taxon>Phreatobacter</taxon>
    </lineage>
</organism>
<proteinExistence type="predicted"/>
<protein>
    <submittedName>
        <fullName evidence="1">DUF2849 domain-containing protein</fullName>
    </submittedName>
</protein>
<evidence type="ECO:0000313" key="1">
    <source>
        <dbReference type="EMBL" id="QCK85432.1"/>
    </source>
</evidence>
<sequence>MAKPARPYKPVVVTANDLGSGAVVFRHRDGTWSIDVAHAEVAEDPEAAADLLARGQADAQACLVVEPVLIEVVRDGDVVRPAALRELIRASGPTVPLPPEAFAHL</sequence>
<gene>
    <name evidence="1" type="ORF">E8L99_06435</name>
</gene>
<dbReference type="RefSeq" id="WP_137098766.1">
    <property type="nucleotide sequence ID" value="NZ_CP039865.1"/>
</dbReference>
<dbReference type="OrthoDB" id="9815695at2"/>
<accession>A0A4D7QMK1</accession>
<evidence type="ECO:0000313" key="2">
    <source>
        <dbReference type="Proteomes" id="UP000298588"/>
    </source>
</evidence>
<dbReference type="KEGG" id="paqt:E8L99_06435"/>
<dbReference type="InterPro" id="IPR021270">
    <property type="entry name" value="DUF2849"/>
</dbReference>
<name>A0A4D7QMK1_9HYPH</name>
<dbReference type="AlphaFoldDB" id="A0A4D7QMK1"/>
<reference evidence="1 2" key="1">
    <citation type="submission" date="2019-04" db="EMBL/GenBank/DDBJ databases">
        <title>Phreatobacter aquaticus sp. nov.</title>
        <authorList>
            <person name="Choi A."/>
            <person name="Baek K."/>
        </authorList>
    </citation>
    <scope>NUCLEOTIDE SEQUENCE [LARGE SCALE GENOMIC DNA]</scope>
    <source>
        <strain evidence="1 2">NMCR1094</strain>
    </source>
</reference>
<dbReference type="EMBL" id="CP039865">
    <property type="protein sequence ID" value="QCK85432.1"/>
    <property type="molecule type" value="Genomic_DNA"/>
</dbReference>
<dbReference type="Proteomes" id="UP000298588">
    <property type="component" value="Chromosome"/>
</dbReference>
<dbReference type="Pfam" id="PF11011">
    <property type="entry name" value="DUF2849"/>
    <property type="match status" value="1"/>
</dbReference>